<feature type="compositionally biased region" description="Pro residues" evidence="2">
    <location>
        <begin position="854"/>
        <end position="875"/>
    </location>
</feature>
<feature type="region of interest" description="Disordered" evidence="2">
    <location>
        <begin position="1493"/>
        <end position="1523"/>
    </location>
</feature>
<evidence type="ECO:0000256" key="1">
    <source>
        <dbReference type="ARBA" id="ARBA00006068"/>
    </source>
</evidence>
<dbReference type="Gene3D" id="3.40.630.190">
    <property type="entry name" value="LCP protein"/>
    <property type="match status" value="1"/>
</dbReference>
<feature type="compositionally biased region" description="Low complexity" evidence="2">
    <location>
        <begin position="1507"/>
        <end position="1523"/>
    </location>
</feature>
<feature type="region of interest" description="Disordered" evidence="2">
    <location>
        <begin position="1134"/>
        <end position="1154"/>
    </location>
</feature>
<dbReference type="NCBIfam" id="TIGR00350">
    <property type="entry name" value="lytR_cpsA_psr"/>
    <property type="match status" value="1"/>
</dbReference>
<gene>
    <name evidence="5" type="ORF">SAMN05216174_105223</name>
</gene>
<accession>A0A1G6QEZ7</accession>
<feature type="domain" description="LytR/CpsA/Psr regulator C-terminal" evidence="4">
    <location>
        <begin position="1529"/>
        <end position="1612"/>
    </location>
</feature>
<dbReference type="RefSeq" id="WP_091450259.1">
    <property type="nucleotide sequence ID" value="NZ_FMZZ01000005.1"/>
</dbReference>
<dbReference type="PANTHER" id="PTHR33392">
    <property type="entry name" value="POLYISOPRENYL-TEICHOIC ACID--PEPTIDOGLYCAN TEICHOIC ACID TRANSFERASE TAGU"/>
    <property type="match status" value="1"/>
</dbReference>
<protein>
    <submittedName>
        <fullName evidence="5">Cell envelope-related function transcriptional attenuator common domain-containing protein</fullName>
    </submittedName>
</protein>
<feature type="compositionally biased region" description="Basic and acidic residues" evidence="2">
    <location>
        <begin position="970"/>
        <end position="980"/>
    </location>
</feature>
<evidence type="ECO:0000313" key="5">
    <source>
        <dbReference type="EMBL" id="SDC90266.1"/>
    </source>
</evidence>
<dbReference type="Pfam" id="PF03816">
    <property type="entry name" value="LytR_cpsA_psr"/>
    <property type="match status" value="1"/>
</dbReference>
<dbReference type="Gene3D" id="3.30.70.2390">
    <property type="match status" value="1"/>
</dbReference>
<feature type="compositionally biased region" description="Low complexity" evidence="2">
    <location>
        <begin position="716"/>
        <end position="725"/>
    </location>
</feature>
<dbReference type="Pfam" id="PF13399">
    <property type="entry name" value="LytR_C"/>
    <property type="match status" value="1"/>
</dbReference>
<feature type="compositionally biased region" description="Low complexity" evidence="2">
    <location>
        <begin position="1010"/>
        <end position="1026"/>
    </location>
</feature>
<feature type="compositionally biased region" description="Low complexity" evidence="2">
    <location>
        <begin position="681"/>
        <end position="698"/>
    </location>
</feature>
<dbReference type="EMBL" id="FMZZ01000005">
    <property type="protein sequence ID" value="SDC90266.1"/>
    <property type="molecule type" value="Genomic_DNA"/>
</dbReference>
<feature type="region of interest" description="Disordered" evidence="2">
    <location>
        <begin position="1"/>
        <end position="1051"/>
    </location>
</feature>
<dbReference type="InterPro" id="IPR004474">
    <property type="entry name" value="LytR_CpsA_psr"/>
</dbReference>
<dbReference type="Proteomes" id="UP000199501">
    <property type="component" value="Unassembled WGS sequence"/>
</dbReference>
<keyword evidence="6" id="KW-1185">Reference proteome</keyword>
<feature type="compositionally biased region" description="Basic and acidic residues" evidence="2">
    <location>
        <begin position="810"/>
        <end position="823"/>
    </location>
</feature>
<evidence type="ECO:0000313" key="6">
    <source>
        <dbReference type="Proteomes" id="UP000199501"/>
    </source>
</evidence>
<feature type="domain" description="Cell envelope-related transcriptional attenuator" evidence="3">
    <location>
        <begin position="1245"/>
        <end position="1411"/>
    </location>
</feature>
<organism evidence="5 6">
    <name type="scientific">Actinokineospora iranica</name>
    <dbReference type="NCBI Taxonomy" id="1271860"/>
    <lineage>
        <taxon>Bacteria</taxon>
        <taxon>Bacillati</taxon>
        <taxon>Actinomycetota</taxon>
        <taxon>Actinomycetes</taxon>
        <taxon>Pseudonocardiales</taxon>
        <taxon>Pseudonocardiaceae</taxon>
        <taxon>Actinokineospora</taxon>
    </lineage>
</organism>
<evidence type="ECO:0000259" key="3">
    <source>
        <dbReference type="Pfam" id="PF03816"/>
    </source>
</evidence>
<name>A0A1G6QEZ7_9PSEU</name>
<evidence type="ECO:0000256" key="2">
    <source>
        <dbReference type="SAM" id="MobiDB-lite"/>
    </source>
</evidence>
<feature type="compositionally biased region" description="Low complexity" evidence="2">
    <location>
        <begin position="742"/>
        <end position="753"/>
    </location>
</feature>
<feature type="compositionally biased region" description="Basic and acidic residues" evidence="2">
    <location>
        <begin position="457"/>
        <end position="470"/>
    </location>
</feature>
<comment type="similarity">
    <text evidence="1">Belongs to the LytR/CpsA/Psr (LCP) family.</text>
</comment>
<reference evidence="6" key="1">
    <citation type="submission" date="2016-10" db="EMBL/GenBank/DDBJ databases">
        <authorList>
            <person name="Varghese N."/>
            <person name="Submissions S."/>
        </authorList>
    </citation>
    <scope>NUCLEOTIDE SEQUENCE [LARGE SCALE GENOMIC DNA]</scope>
    <source>
        <strain evidence="6">IBRC-M 10403</strain>
    </source>
</reference>
<feature type="compositionally biased region" description="Pro residues" evidence="2">
    <location>
        <begin position="700"/>
        <end position="715"/>
    </location>
</feature>
<dbReference type="PANTHER" id="PTHR33392:SF6">
    <property type="entry name" value="POLYISOPRENYL-TEICHOIC ACID--PEPTIDOGLYCAN TEICHOIC ACID TRANSFERASE TAGU"/>
    <property type="match status" value="1"/>
</dbReference>
<dbReference type="InterPro" id="IPR050922">
    <property type="entry name" value="LytR/CpsA/Psr_CW_biosynth"/>
</dbReference>
<sequence length="1648" mass="172277">MPDDYDRDGTPGSHAGGKRRAPEPTEQPRRRRRSMENAGGVSVSDLVERHSGSRSNLMPVPQPETAPDEADEVPRHQAPTRKSPEAPPAPEAAFRSAPDTDSGAQATPTGRRARPEPTPHPGRRSPDTPAGPAPRTSRRAPDPTLGGDAPPAFDPAAVAEPRTRGTAEPDLGPADPTGSGQAVTGTPGRRTRRAPEPGLGSDTPATDARSYPDPTRPRARRAAEPDLGSVGPDSGPRQHQFPFDSAAPQAGPRARRAAEPNLGAPDPGLHHDRPFDPGAPQTGPRARRATEPGPGNPDPHHDRPFDPGAPQTGSRARRAAEPGLGNSDSGPREGRPAFDSGAAHGGSRPGQPPSGQEPTPPQVGSRTGRRVLGSAPDAGARPPRRTLDSGQETGSAAFGPGSRAGEPGGADPTAAQPRPGSDAAQEPPRGAQSRRKPRTATHSVPADVIAQSTGQRPLERPARPQPDDGIPKTVADLLGPIAPAGKRGQQENFAQSARRGRADAQRALPDRGDAPRADETEVEGLPPVPAADPDSRRPTGQRSLPAGRRAPGQSTGRRPIPIEQTEPDFSTGLPALPADDRRPTRGPRPTAGPGGEPQSDARQLPGARQRPTAGPQGEFPADAQEPLPNTGHAPHPTGRRRPPTGTFPAGAQEPFPGNGNAPRPTGEFPTSAPEPLPDNGPRPTGGRRAPRPTGGFPADTPEPLPGSGPTPPPTGGFPTNTRRGGSAPRPTGEHPANPQEPFPGTGNTPHPTGTGRGGSAPRPFPANAQDPLPDNGNGPTGGRRGGSAPRPTGEHPAPTQEPFPGNGHEPNQRPRPIGEHPAHTQEPLPDNGHSPTGGRRGGSAPRPTGQHPAVPLPAPGSPAPHPGESRPPIPGAAPTGEFPAGPHRPTGGPGGPRPTGTFPVNPRQAPPSGTGKFPVDPRFPAAGEPPVPADASRPGDHPQPGADSRALPVRRGRRPEDAGVEPPGDIDQRLSGHDPDDAGPISRRLMAQGDAPTEVGGPVVPDDGQQPRPRIPRQQPPGNSSMPPLPPDGPQNPEAPTRVALTPPPNASAAEIMGLTTEMEPIGEAVQKRRRVDQTLARFSAVHDELKAEEKARKSKRIKLNPWAADGDALDEHLDELEQLPADPTVLVRPAAQEDAEEEQPATRLQEKKARNQARSTTIAKIVAAVVAGLVFLATGIGWAFTQWAEGGIEKVRALDPDSDSIQNAEGQRGDENFLLVGSDTREGAEAEEGLGDAGQVPGARSDTVMIAHVPADRKRVVVVSFPRDLEISRPGCERFDSKSNTYTGEQVTAQKVAKMNTAYQVGGPLCVTKVVQQISGLHITRFIGIDFDGFRGMVDAVDGVSVCVEKPMFDTKLNKWIVREPGKDVQLRGDQALDFVRARYVRGDPTSDYGRIKRQQRFLSSLLRKAMSSQVLLDPAKLTQFTGEFAKSTFGDNVGLQSLFQLGQSLQGLETGRVTFITVPTVGESNSRGNEVLRKEDTQALFQAIINDQPLPGEQPGPSAGASQARPQPAPLRAQQQPVDPRTLKIQVLNGGNQTGGIARRTAEKLTALGYTVVQVNAGPSVPKTVVRYGRGHEAQAQTLASSVPGAQLQEDPAMAAALMLVIGPEFTGQVVAPGSDGGGAAPPSAKLPQDLSTVNANDVTCA</sequence>
<proteinExistence type="inferred from homology"/>
<feature type="compositionally biased region" description="Basic and acidic residues" evidence="2">
    <location>
        <begin position="500"/>
        <end position="519"/>
    </location>
</feature>
<evidence type="ECO:0000259" key="4">
    <source>
        <dbReference type="Pfam" id="PF13399"/>
    </source>
</evidence>
<dbReference type="OrthoDB" id="9782542at2"/>
<feature type="compositionally biased region" description="Low complexity" evidence="2">
    <location>
        <begin position="149"/>
        <end position="160"/>
    </location>
</feature>
<dbReference type="InterPro" id="IPR027381">
    <property type="entry name" value="LytR/CpsA/Psr_C"/>
</dbReference>
<dbReference type="STRING" id="1271860.SAMN05216174_105223"/>